<dbReference type="STRING" id="936435.F8PFC0"/>
<feature type="compositionally biased region" description="Polar residues" evidence="1">
    <location>
        <begin position="499"/>
        <end position="518"/>
    </location>
</feature>
<reference evidence="3" key="1">
    <citation type="journal article" date="2011" name="Science">
        <title>The plant cell wall-decomposing machinery underlies the functional diversity of forest fungi.</title>
        <authorList>
            <person name="Eastwood D.C."/>
            <person name="Floudas D."/>
            <person name="Binder M."/>
            <person name="Majcherczyk A."/>
            <person name="Schneider P."/>
            <person name="Aerts A."/>
            <person name="Asiegbu F.O."/>
            <person name="Baker S.E."/>
            <person name="Barry K."/>
            <person name="Bendiksby M."/>
            <person name="Blumentritt M."/>
            <person name="Coutinho P.M."/>
            <person name="Cullen D."/>
            <person name="de Vries R.P."/>
            <person name="Gathman A."/>
            <person name="Goodell B."/>
            <person name="Henrissat B."/>
            <person name="Ihrmark K."/>
            <person name="Kauserud H."/>
            <person name="Kohler A."/>
            <person name="LaButti K."/>
            <person name="Lapidus A."/>
            <person name="Lavin J.L."/>
            <person name="Lee Y.-H."/>
            <person name="Lindquist E."/>
            <person name="Lilly W."/>
            <person name="Lucas S."/>
            <person name="Morin E."/>
            <person name="Murat C."/>
            <person name="Oguiza J.A."/>
            <person name="Park J."/>
            <person name="Pisabarro A.G."/>
            <person name="Riley R."/>
            <person name="Rosling A."/>
            <person name="Salamov A."/>
            <person name="Schmidt O."/>
            <person name="Schmutz J."/>
            <person name="Skrede I."/>
            <person name="Stenlid J."/>
            <person name="Wiebenga A."/>
            <person name="Xie X."/>
            <person name="Kuees U."/>
            <person name="Hibbett D.S."/>
            <person name="Hoffmeister D."/>
            <person name="Hoegberg N."/>
            <person name="Martin F."/>
            <person name="Grigoriev I.V."/>
            <person name="Watkinson S.C."/>
        </authorList>
    </citation>
    <scope>NUCLEOTIDE SEQUENCE [LARGE SCALE GENOMIC DNA]</scope>
    <source>
        <strain evidence="3">strain S7.3</strain>
    </source>
</reference>
<gene>
    <name evidence="2" type="ORF">SERLA73DRAFT_173671</name>
</gene>
<evidence type="ECO:0000313" key="3">
    <source>
        <dbReference type="Proteomes" id="UP000008063"/>
    </source>
</evidence>
<feature type="region of interest" description="Disordered" evidence="1">
    <location>
        <begin position="490"/>
        <end position="518"/>
    </location>
</feature>
<dbReference type="InterPro" id="IPR011990">
    <property type="entry name" value="TPR-like_helical_dom_sf"/>
</dbReference>
<protein>
    <recommendedName>
        <fullName evidence="4">Pentacotripeptide-repeat region of PRORP domain-containing protein</fullName>
    </recommendedName>
</protein>
<dbReference type="Pfam" id="PF13812">
    <property type="entry name" value="PPR_3"/>
    <property type="match status" value="1"/>
</dbReference>
<dbReference type="Proteomes" id="UP000008063">
    <property type="component" value="Unassembled WGS sequence"/>
</dbReference>
<dbReference type="PANTHER" id="PTHR47938:SF35">
    <property type="entry name" value="PENTATRICOPEPTIDE REPEAT-CONTAINING PROTEIN 4, MITOCHONDRIAL-RELATED"/>
    <property type="match status" value="1"/>
</dbReference>
<feature type="region of interest" description="Disordered" evidence="1">
    <location>
        <begin position="596"/>
        <end position="636"/>
    </location>
</feature>
<dbReference type="Gene3D" id="1.25.40.10">
    <property type="entry name" value="Tetratricopeptide repeat domain"/>
    <property type="match status" value="1"/>
</dbReference>
<keyword evidence="3" id="KW-1185">Reference proteome</keyword>
<dbReference type="HOGENOM" id="CLU_026252_0_0_1"/>
<sequence>MFESCRPIQQLVLSVIKTRSLPCLPRRLQTTISPSGPNAGSVSRRSVFKHSRNEIAKINGLLIRTRKLLSSKEDHDVENYILRNLENRAQFYNSSRHLAFHRIIDFLLRRRLFQPASVIYDRMIHEGFIPPNSIRIKMTVISMMSTATDKETLIASLMQIFRDNSVEIPDFMELIDFASNDKKAPIDEVDALARAYFDARGLTVNLPADVVGDLVTANVHEGRMDTAQEWLEKFEERCSVDGKQPTAAPYAAFLNAAKDLDPYNTAAFETILDRMKIEGVVPDIHVFNALITAHCIRKHYAAAFAVYRILIEKPSMYPTPNDITYKTLVRATKCVSLQRASRSRRLKPPSNMVPVRQLYHDMLKCHIKQTSGRISKSSDIISPSILQFSLRTFLDIRDYAGAIIVLNSMDMLGYRPNIETYFLVLKHFLERMKTELGRKYPENEQYWTKVILKMGTEGAMNSPGSRKAQPSIGPQTVAFLMRLGEPRRLARDISEDDPQNMSDISQSSTSNTYKYPSSTSRFRLPRSYRVPTMRMLLGKELVLPSIRFSTVPLVRIIRKALMASLITKVKPEDSDQSQEDVLVSIMTSAKRDMVPSLPEGTEGIYSRPEPDKRKWSSSRAVHVFPNGTDKLKRGSG</sequence>
<dbReference type="eggNOG" id="ENOG502SUBD">
    <property type="taxonomic scope" value="Eukaryota"/>
</dbReference>
<evidence type="ECO:0000313" key="2">
    <source>
        <dbReference type="EMBL" id="EGO04226.1"/>
    </source>
</evidence>
<name>F8PFC0_SERL3</name>
<dbReference type="OrthoDB" id="185373at2759"/>
<accession>F8PFC0</accession>
<evidence type="ECO:0000256" key="1">
    <source>
        <dbReference type="SAM" id="MobiDB-lite"/>
    </source>
</evidence>
<dbReference type="EMBL" id="GL945474">
    <property type="protein sequence ID" value="EGO04226.1"/>
    <property type="molecule type" value="Genomic_DNA"/>
</dbReference>
<dbReference type="InterPro" id="IPR002885">
    <property type="entry name" value="PPR_rpt"/>
</dbReference>
<dbReference type="AlphaFoldDB" id="F8PFC0"/>
<dbReference type="GO" id="GO:0003729">
    <property type="term" value="F:mRNA binding"/>
    <property type="evidence" value="ECO:0007669"/>
    <property type="project" value="TreeGrafter"/>
</dbReference>
<organism evidence="3">
    <name type="scientific">Serpula lacrymans var. lacrymans (strain S7.3)</name>
    <name type="common">Dry rot fungus</name>
    <dbReference type="NCBI Taxonomy" id="936435"/>
    <lineage>
        <taxon>Eukaryota</taxon>
        <taxon>Fungi</taxon>
        <taxon>Dikarya</taxon>
        <taxon>Basidiomycota</taxon>
        <taxon>Agaricomycotina</taxon>
        <taxon>Agaricomycetes</taxon>
        <taxon>Agaricomycetidae</taxon>
        <taxon>Boletales</taxon>
        <taxon>Coniophorineae</taxon>
        <taxon>Serpulaceae</taxon>
        <taxon>Serpula</taxon>
    </lineage>
</organism>
<proteinExistence type="predicted"/>
<evidence type="ECO:0008006" key="4">
    <source>
        <dbReference type="Google" id="ProtNLM"/>
    </source>
</evidence>
<dbReference type="PANTHER" id="PTHR47938">
    <property type="entry name" value="RESPIRATORY COMPLEX I CHAPERONE (CIA84), PUTATIVE (AFU_ORTHOLOGUE AFUA_2G06020)-RELATED"/>
    <property type="match status" value="1"/>
</dbReference>
<dbReference type="OMA" id="MHIVKLA"/>
<dbReference type="InParanoid" id="F8PFC0"/>